<evidence type="ECO:0000313" key="2">
    <source>
        <dbReference type="Proteomes" id="UP000325081"/>
    </source>
</evidence>
<organism evidence="1 2">
    <name type="scientific">Striga asiatica</name>
    <name type="common">Asiatic witchweed</name>
    <name type="synonym">Buchnera asiatica</name>
    <dbReference type="NCBI Taxonomy" id="4170"/>
    <lineage>
        <taxon>Eukaryota</taxon>
        <taxon>Viridiplantae</taxon>
        <taxon>Streptophyta</taxon>
        <taxon>Embryophyta</taxon>
        <taxon>Tracheophyta</taxon>
        <taxon>Spermatophyta</taxon>
        <taxon>Magnoliopsida</taxon>
        <taxon>eudicotyledons</taxon>
        <taxon>Gunneridae</taxon>
        <taxon>Pentapetalae</taxon>
        <taxon>asterids</taxon>
        <taxon>lamiids</taxon>
        <taxon>Lamiales</taxon>
        <taxon>Orobanchaceae</taxon>
        <taxon>Buchnereae</taxon>
        <taxon>Striga</taxon>
    </lineage>
</organism>
<comment type="caution">
    <text evidence="1">The sequence shown here is derived from an EMBL/GenBank/DDBJ whole genome shotgun (WGS) entry which is preliminary data.</text>
</comment>
<reference evidence="2" key="1">
    <citation type="journal article" date="2019" name="Curr. Biol.">
        <title>Genome Sequence of Striga asiatica Provides Insight into the Evolution of Plant Parasitism.</title>
        <authorList>
            <person name="Yoshida S."/>
            <person name="Kim S."/>
            <person name="Wafula E.K."/>
            <person name="Tanskanen J."/>
            <person name="Kim Y.M."/>
            <person name="Honaas L."/>
            <person name="Yang Z."/>
            <person name="Spallek T."/>
            <person name="Conn C.E."/>
            <person name="Ichihashi Y."/>
            <person name="Cheong K."/>
            <person name="Cui S."/>
            <person name="Der J.P."/>
            <person name="Gundlach H."/>
            <person name="Jiao Y."/>
            <person name="Hori C."/>
            <person name="Ishida J.K."/>
            <person name="Kasahara H."/>
            <person name="Kiba T."/>
            <person name="Kim M.S."/>
            <person name="Koo N."/>
            <person name="Laohavisit A."/>
            <person name="Lee Y.H."/>
            <person name="Lumba S."/>
            <person name="McCourt P."/>
            <person name="Mortimer J.C."/>
            <person name="Mutuku J.M."/>
            <person name="Nomura T."/>
            <person name="Sasaki-Sekimoto Y."/>
            <person name="Seto Y."/>
            <person name="Wang Y."/>
            <person name="Wakatake T."/>
            <person name="Sakakibara H."/>
            <person name="Demura T."/>
            <person name="Yamaguchi S."/>
            <person name="Yoneyama K."/>
            <person name="Manabe R.I."/>
            <person name="Nelson D.C."/>
            <person name="Schulman A.H."/>
            <person name="Timko M.P."/>
            <person name="dePamphilis C.W."/>
            <person name="Choi D."/>
            <person name="Shirasu K."/>
        </authorList>
    </citation>
    <scope>NUCLEOTIDE SEQUENCE [LARGE SCALE GENOMIC DNA]</scope>
    <source>
        <strain evidence="2">cv. UVA1</strain>
    </source>
</reference>
<accession>A0A5A7P045</accession>
<gene>
    <name evidence="1" type="ORF">STAS_01597</name>
</gene>
<evidence type="ECO:0000313" key="1">
    <source>
        <dbReference type="EMBL" id="GER25987.1"/>
    </source>
</evidence>
<dbReference type="Proteomes" id="UP000325081">
    <property type="component" value="Unassembled WGS sequence"/>
</dbReference>
<name>A0A5A7P045_STRAF</name>
<keyword evidence="2" id="KW-1185">Reference proteome</keyword>
<dbReference type="AlphaFoldDB" id="A0A5A7P045"/>
<dbReference type="EMBL" id="BKCP01000669">
    <property type="protein sequence ID" value="GER25987.1"/>
    <property type="molecule type" value="Genomic_DNA"/>
</dbReference>
<proteinExistence type="predicted"/>
<sequence>MARIVILCFGSCNATITPRTAGSRRTSTFLEFVFWSTNVRFHRGPESNLEHKELDMVFLSLHKLRKCKTVILREVAVRTNKDGKIFCQLPVFRGYNGYFFWIPK</sequence>
<protein>
    <submittedName>
        <fullName evidence="1">Abc superfamily atp binding cassette abc protein</fullName>
    </submittedName>
</protein>